<reference evidence="2" key="2">
    <citation type="submission" date="2020-09" db="EMBL/GenBank/DDBJ databases">
        <authorList>
            <person name="Sun Q."/>
            <person name="Zhou Y."/>
        </authorList>
    </citation>
    <scope>NUCLEOTIDE SEQUENCE</scope>
    <source>
        <strain evidence="2">CGMCC 1.15254</strain>
    </source>
</reference>
<dbReference type="SUPFAM" id="SSF48452">
    <property type="entry name" value="TPR-like"/>
    <property type="match status" value="1"/>
</dbReference>
<feature type="domain" description="Peptidoglycan binding-like" evidence="1">
    <location>
        <begin position="28"/>
        <end position="81"/>
    </location>
</feature>
<evidence type="ECO:0000259" key="1">
    <source>
        <dbReference type="Pfam" id="PF01471"/>
    </source>
</evidence>
<keyword evidence="3" id="KW-1185">Reference proteome</keyword>
<dbReference type="InterPro" id="IPR002477">
    <property type="entry name" value="Peptidoglycan-bd-like"/>
</dbReference>
<evidence type="ECO:0000313" key="2">
    <source>
        <dbReference type="EMBL" id="GGF53925.1"/>
    </source>
</evidence>
<organism evidence="2 3">
    <name type="scientific">Terasakiella brassicae</name>
    <dbReference type="NCBI Taxonomy" id="1634917"/>
    <lineage>
        <taxon>Bacteria</taxon>
        <taxon>Pseudomonadati</taxon>
        <taxon>Pseudomonadota</taxon>
        <taxon>Alphaproteobacteria</taxon>
        <taxon>Rhodospirillales</taxon>
        <taxon>Terasakiellaceae</taxon>
        <taxon>Terasakiella</taxon>
    </lineage>
</organism>
<accession>A0A917F8T4</accession>
<dbReference type="Gene3D" id="1.10.101.10">
    <property type="entry name" value="PGBD-like superfamily/PGBD"/>
    <property type="match status" value="1"/>
</dbReference>
<dbReference type="Proteomes" id="UP000632498">
    <property type="component" value="Unassembled WGS sequence"/>
</dbReference>
<evidence type="ECO:0000313" key="3">
    <source>
        <dbReference type="Proteomes" id="UP000632498"/>
    </source>
</evidence>
<gene>
    <name evidence="2" type="ORF">GCM10011332_04130</name>
</gene>
<dbReference type="InterPro" id="IPR011990">
    <property type="entry name" value="TPR-like_helical_dom_sf"/>
</dbReference>
<dbReference type="InterPro" id="IPR036365">
    <property type="entry name" value="PGBD-like_sf"/>
</dbReference>
<comment type="caution">
    <text evidence="2">The sequence shown here is derived from an EMBL/GenBank/DDBJ whole genome shotgun (WGS) entry which is preliminary data.</text>
</comment>
<reference evidence="2" key="1">
    <citation type="journal article" date="2014" name="Int. J. Syst. Evol. Microbiol.">
        <title>Complete genome sequence of Corynebacterium casei LMG S-19264T (=DSM 44701T), isolated from a smear-ripened cheese.</title>
        <authorList>
            <consortium name="US DOE Joint Genome Institute (JGI-PGF)"/>
            <person name="Walter F."/>
            <person name="Albersmeier A."/>
            <person name="Kalinowski J."/>
            <person name="Ruckert C."/>
        </authorList>
    </citation>
    <scope>NUCLEOTIDE SEQUENCE</scope>
    <source>
        <strain evidence="2">CGMCC 1.15254</strain>
    </source>
</reference>
<dbReference type="Gene3D" id="1.25.40.10">
    <property type="entry name" value="Tetratricopeptide repeat domain"/>
    <property type="match status" value="1"/>
</dbReference>
<dbReference type="SUPFAM" id="SSF47090">
    <property type="entry name" value="PGBD-like"/>
    <property type="match status" value="1"/>
</dbReference>
<protein>
    <recommendedName>
        <fullName evidence="1">Peptidoglycan binding-like domain-containing protein</fullName>
    </recommendedName>
</protein>
<dbReference type="EMBL" id="BMHV01000002">
    <property type="protein sequence ID" value="GGF53925.1"/>
    <property type="molecule type" value="Genomic_DNA"/>
</dbReference>
<dbReference type="InterPro" id="IPR036366">
    <property type="entry name" value="PGBDSf"/>
</dbReference>
<sequence length="548" mass="61052">MGLPAFAAKPDGLADPQARPELYRLKNPVARVQELLKSQGRYEGAVDGFMGSDLERAIRLYQKEQGLPQTGKISAELIAHLENVGRIRALITRLEDVRRQRREKARQALLSDPRTRKLLEQKDHKTADPTRDMSHCFVQPTSGCLLRGAVETSKAVYEDDMRDWALGEILAAQVAVGQEEDALKTAARIKDSRLIIAALTNIAKTHAREGKIEEALSSLDLIPVIERRLSVLLEIAKAYRIENRKRDLKRIVDNILTTAAGLESFEEGLSLQIEAAELLADVESKRALNLLDAMSERARTKAQNGSKVTLMRQAAGAIAKIGYPEWALKVLEKMPDDETRIPVLMAAARAFLKAQRFKAAHQTIERISAKRYRSVILADMAGHMWRAGEHQNALTALEEALVIAKGVKLPFARNFSLSHIAQTLMRIAENSQESVHAARAYAILQNISDDRLKARGLWDLAHAASRNHLSVAGTDLDAVAQMAVGAIKSKFSRVWVLGDLVEYYQTENEPERAKRAFELGLVTVEELKNPWARSRALAKFAALAYRFD</sequence>
<name>A0A917F8T4_9PROT</name>
<dbReference type="Pfam" id="PF01471">
    <property type="entry name" value="PG_binding_1"/>
    <property type="match status" value="1"/>
</dbReference>
<dbReference type="AlphaFoldDB" id="A0A917F8T4"/>
<proteinExistence type="predicted"/>